<protein>
    <recommendedName>
        <fullName evidence="2">protein-glutamate O-methyltransferase</fullName>
        <ecNumber evidence="2">2.1.1.80</ecNumber>
    </recommendedName>
</protein>
<sequence length="267" mass="31494">MDIAFKMLINYISKQSGIDLNQYRESYLKRRIELRMKATGNKTFEEYLSFLRKNGKKEIEELINTIAINVTEFMRDVTPFKFFMDMVLPDIANRKLKVKSNMLRFWSAGCSNGEEPYSIAICIYEALGSDWLFTIYATDIDLDSLEKAKEGYYDASQLKNLNKALLYKYFEKEDDGYRVKSFLKKHIRFKRHDLTTDTPVSRYLDGIFCRNVIIYFNDSQKSKIFNDFYNALVSRGYLIIGKSETLPSEFNNKFKCINLKDKVYQKI</sequence>
<feature type="domain" description="CheR-type methyltransferase" evidence="6">
    <location>
        <begin position="1"/>
        <end position="267"/>
    </location>
</feature>
<dbReference type="InterPro" id="IPR022641">
    <property type="entry name" value="CheR_N"/>
</dbReference>
<dbReference type="InterPro" id="IPR050903">
    <property type="entry name" value="Bact_Chemotaxis_MeTrfase"/>
</dbReference>
<dbReference type="PANTHER" id="PTHR24422:SF10">
    <property type="entry name" value="CHEMOTAXIS PROTEIN METHYLTRANSFERASE 2"/>
    <property type="match status" value="1"/>
</dbReference>
<dbReference type="InterPro" id="IPR026024">
    <property type="entry name" value="Chemotaxis_MeTrfase_CheR"/>
</dbReference>
<dbReference type="SUPFAM" id="SSF53335">
    <property type="entry name" value="S-adenosyl-L-methionine-dependent methyltransferases"/>
    <property type="match status" value="1"/>
</dbReference>
<evidence type="ECO:0000256" key="1">
    <source>
        <dbReference type="ARBA" id="ARBA00001541"/>
    </source>
</evidence>
<dbReference type="SMART" id="SM00138">
    <property type="entry name" value="MeTrc"/>
    <property type="match status" value="1"/>
</dbReference>
<dbReference type="Proteomes" id="UP001492541">
    <property type="component" value="Chromosome"/>
</dbReference>
<evidence type="ECO:0000256" key="4">
    <source>
        <dbReference type="ARBA" id="ARBA00022679"/>
    </source>
</evidence>
<gene>
    <name evidence="7" type="ORF">LPQ35_10770</name>
</gene>
<dbReference type="PANTHER" id="PTHR24422">
    <property type="entry name" value="CHEMOTAXIS PROTEIN METHYLTRANSFERASE"/>
    <property type="match status" value="1"/>
</dbReference>
<evidence type="ECO:0000313" key="8">
    <source>
        <dbReference type="Proteomes" id="UP001492541"/>
    </source>
</evidence>
<dbReference type="PRINTS" id="PR00996">
    <property type="entry name" value="CHERMTFRASE"/>
</dbReference>
<evidence type="ECO:0000256" key="2">
    <source>
        <dbReference type="ARBA" id="ARBA00012534"/>
    </source>
</evidence>
<dbReference type="PROSITE" id="PS50123">
    <property type="entry name" value="CHER"/>
    <property type="match status" value="1"/>
</dbReference>
<dbReference type="InterPro" id="IPR029063">
    <property type="entry name" value="SAM-dependent_MTases_sf"/>
</dbReference>
<dbReference type="EC" id="2.1.1.80" evidence="2"/>
<dbReference type="SUPFAM" id="SSF47757">
    <property type="entry name" value="Chemotaxis receptor methyltransferase CheR, N-terminal domain"/>
    <property type="match status" value="1"/>
</dbReference>
<dbReference type="Gene3D" id="3.40.50.150">
    <property type="entry name" value="Vaccinia Virus protein VP39"/>
    <property type="match status" value="1"/>
</dbReference>
<keyword evidence="5" id="KW-0949">S-adenosyl-L-methionine</keyword>
<dbReference type="InterPro" id="IPR036804">
    <property type="entry name" value="CheR_N_sf"/>
</dbReference>
<reference evidence="7 8" key="1">
    <citation type="submission" date="2021-11" db="EMBL/GenBank/DDBJ databases">
        <title>Whole genome of Geoglobus acetivorans.</title>
        <authorList>
            <person name="Liu D."/>
        </authorList>
    </citation>
    <scope>NUCLEOTIDE SEQUENCE [LARGE SCALE GENOMIC DNA]</scope>
    <source>
        <strain evidence="7 8">SBH6</strain>
    </source>
</reference>
<comment type="catalytic activity">
    <reaction evidence="1">
        <text>L-glutamyl-[protein] + S-adenosyl-L-methionine = [protein]-L-glutamate 5-O-methyl ester + S-adenosyl-L-homocysteine</text>
        <dbReference type="Rhea" id="RHEA:24452"/>
        <dbReference type="Rhea" id="RHEA-COMP:10208"/>
        <dbReference type="Rhea" id="RHEA-COMP:10311"/>
        <dbReference type="ChEBI" id="CHEBI:29973"/>
        <dbReference type="ChEBI" id="CHEBI:57856"/>
        <dbReference type="ChEBI" id="CHEBI:59789"/>
        <dbReference type="ChEBI" id="CHEBI:82795"/>
        <dbReference type="EC" id="2.1.1.80"/>
    </reaction>
</comment>
<keyword evidence="4" id="KW-0808">Transferase</keyword>
<accession>A0ABZ3H2D0</accession>
<dbReference type="InterPro" id="IPR000780">
    <property type="entry name" value="CheR_MeTrfase"/>
</dbReference>
<dbReference type="InterPro" id="IPR022642">
    <property type="entry name" value="CheR_C"/>
</dbReference>
<evidence type="ECO:0000256" key="5">
    <source>
        <dbReference type="ARBA" id="ARBA00022691"/>
    </source>
</evidence>
<keyword evidence="8" id="KW-1185">Reference proteome</keyword>
<proteinExistence type="predicted"/>
<dbReference type="Pfam" id="PF01739">
    <property type="entry name" value="CheR"/>
    <property type="match status" value="1"/>
</dbReference>
<name>A0ABZ3H2D0_GEOAI</name>
<keyword evidence="3" id="KW-0489">Methyltransferase</keyword>
<evidence type="ECO:0000313" key="7">
    <source>
        <dbReference type="EMBL" id="XAT63721.1"/>
    </source>
</evidence>
<dbReference type="Pfam" id="PF03705">
    <property type="entry name" value="CheR_N"/>
    <property type="match status" value="1"/>
</dbReference>
<evidence type="ECO:0000256" key="3">
    <source>
        <dbReference type="ARBA" id="ARBA00022603"/>
    </source>
</evidence>
<dbReference type="Gene3D" id="1.10.155.10">
    <property type="entry name" value="Chemotaxis receptor methyltransferase CheR, N-terminal domain"/>
    <property type="match status" value="1"/>
</dbReference>
<dbReference type="EMBL" id="CP087714">
    <property type="protein sequence ID" value="XAT63721.1"/>
    <property type="molecule type" value="Genomic_DNA"/>
</dbReference>
<dbReference type="RefSeq" id="WP_193807005.1">
    <property type="nucleotide sequence ID" value="NZ_CP087714.1"/>
</dbReference>
<organism evidence="7 8">
    <name type="scientific">Geoglobus acetivorans</name>
    <dbReference type="NCBI Taxonomy" id="565033"/>
    <lineage>
        <taxon>Archaea</taxon>
        <taxon>Methanobacteriati</taxon>
        <taxon>Methanobacteriota</taxon>
        <taxon>Archaeoglobi</taxon>
        <taxon>Archaeoglobales</taxon>
        <taxon>Archaeoglobaceae</taxon>
        <taxon>Geoglobus</taxon>
    </lineage>
</organism>
<dbReference type="GeneID" id="90450185"/>
<dbReference type="PIRSF" id="PIRSF000410">
    <property type="entry name" value="CheR"/>
    <property type="match status" value="1"/>
</dbReference>
<evidence type="ECO:0000259" key="6">
    <source>
        <dbReference type="PROSITE" id="PS50123"/>
    </source>
</evidence>